<organism evidence="1 2">
    <name type="scientific">Morella rubra</name>
    <name type="common">Chinese bayberry</name>
    <dbReference type="NCBI Taxonomy" id="262757"/>
    <lineage>
        <taxon>Eukaryota</taxon>
        <taxon>Viridiplantae</taxon>
        <taxon>Streptophyta</taxon>
        <taxon>Embryophyta</taxon>
        <taxon>Tracheophyta</taxon>
        <taxon>Spermatophyta</taxon>
        <taxon>Magnoliopsida</taxon>
        <taxon>eudicotyledons</taxon>
        <taxon>Gunneridae</taxon>
        <taxon>Pentapetalae</taxon>
        <taxon>rosids</taxon>
        <taxon>fabids</taxon>
        <taxon>Fagales</taxon>
        <taxon>Myricaceae</taxon>
        <taxon>Morella</taxon>
    </lineage>
</organism>
<comment type="caution">
    <text evidence="1">The sequence shown here is derived from an EMBL/GenBank/DDBJ whole genome shotgun (WGS) entry which is preliminary data.</text>
</comment>
<dbReference type="AlphaFoldDB" id="A0A6A1WIJ0"/>
<sequence>MEEGMGGRGCMKERGVLGGSMFGITFFQASTKLESAVGLEGRSVENGRAVALAEDRYDRAMWPVARRSIVSDGWGRSALAGSEGEGSGAVGDFEDVRAMVGHADSLCFG</sequence>
<keyword evidence="2" id="KW-1185">Reference proteome</keyword>
<proteinExistence type="predicted"/>
<dbReference type="Proteomes" id="UP000516437">
    <property type="component" value="Chromosome 1"/>
</dbReference>
<evidence type="ECO:0000313" key="1">
    <source>
        <dbReference type="EMBL" id="KAB1225105.1"/>
    </source>
</evidence>
<accession>A0A6A1WIJ0</accession>
<protein>
    <submittedName>
        <fullName evidence="1">Uncharacterized protein</fullName>
    </submittedName>
</protein>
<evidence type="ECO:0000313" key="2">
    <source>
        <dbReference type="Proteomes" id="UP000516437"/>
    </source>
</evidence>
<gene>
    <name evidence="1" type="ORF">CJ030_MR1G017982</name>
</gene>
<dbReference type="OrthoDB" id="10542110at2759"/>
<dbReference type="EMBL" id="RXIC02000019">
    <property type="protein sequence ID" value="KAB1225105.1"/>
    <property type="molecule type" value="Genomic_DNA"/>
</dbReference>
<name>A0A6A1WIJ0_9ROSI</name>
<reference evidence="1 2" key="1">
    <citation type="journal article" date="2019" name="Plant Biotechnol. J.">
        <title>The red bayberry genome and genetic basis of sex determination.</title>
        <authorList>
            <person name="Jia H.M."/>
            <person name="Jia H.J."/>
            <person name="Cai Q.L."/>
            <person name="Wang Y."/>
            <person name="Zhao H.B."/>
            <person name="Yang W.F."/>
            <person name="Wang G.Y."/>
            <person name="Li Y.H."/>
            <person name="Zhan D.L."/>
            <person name="Shen Y.T."/>
            <person name="Niu Q.F."/>
            <person name="Chang L."/>
            <person name="Qiu J."/>
            <person name="Zhao L."/>
            <person name="Xie H.B."/>
            <person name="Fu W.Y."/>
            <person name="Jin J."/>
            <person name="Li X.W."/>
            <person name="Jiao Y."/>
            <person name="Zhou C.C."/>
            <person name="Tu T."/>
            <person name="Chai C.Y."/>
            <person name="Gao J.L."/>
            <person name="Fan L.J."/>
            <person name="van de Weg E."/>
            <person name="Wang J.Y."/>
            <person name="Gao Z.S."/>
        </authorList>
    </citation>
    <scope>NUCLEOTIDE SEQUENCE [LARGE SCALE GENOMIC DNA]</scope>
    <source>
        <tissue evidence="1">Leaves</tissue>
    </source>
</reference>